<feature type="transmembrane region" description="Helical" evidence="1">
    <location>
        <begin position="9"/>
        <end position="28"/>
    </location>
</feature>
<comment type="caution">
    <text evidence="2">The sequence shown here is derived from an EMBL/GenBank/DDBJ whole genome shotgun (WGS) entry which is preliminary data.</text>
</comment>
<keyword evidence="1" id="KW-1133">Transmembrane helix</keyword>
<dbReference type="Pfam" id="PF19588">
    <property type="entry name" value="SxtJ"/>
    <property type="match status" value="1"/>
</dbReference>
<protein>
    <submittedName>
        <fullName evidence="2">Uncharacterized protein</fullName>
    </submittedName>
</protein>
<reference evidence="2" key="1">
    <citation type="submission" date="2015-07" db="EMBL/GenBank/DDBJ databases">
        <title>The draft genome sequence of Leadbetterella sp. JN14-9.</title>
        <authorList>
            <person name="Liu Y."/>
            <person name="Du J."/>
            <person name="Shao Z."/>
        </authorList>
    </citation>
    <scope>NUCLEOTIDE SEQUENCE [LARGE SCALE GENOMIC DNA]</scope>
    <source>
        <strain evidence="2">JN14-9</strain>
    </source>
</reference>
<keyword evidence="1" id="KW-0472">Membrane</keyword>
<dbReference type="Proteomes" id="UP000050454">
    <property type="component" value="Unassembled WGS sequence"/>
</dbReference>
<accession>A0A0P7BU56</accession>
<keyword evidence="3" id="KW-1185">Reference proteome</keyword>
<sequence length="120" mass="13648">MEKQNKSQVILSIVVGFLVLFTIFKALWLLWVSLVIGVLGLLSDAFASLVTKGWLKFAEILGRINGSILLTLIFFIFLTPIAFLMRVFKKGDELTLKKPQGSNYAERNHQYTGKDLENIW</sequence>
<dbReference type="InterPro" id="IPR045781">
    <property type="entry name" value="SxtJ"/>
</dbReference>
<gene>
    <name evidence="2" type="ORF">AFM12_06075</name>
</gene>
<evidence type="ECO:0000313" key="2">
    <source>
        <dbReference type="EMBL" id="KPM48227.1"/>
    </source>
</evidence>
<dbReference type="RefSeq" id="WP_055145328.1">
    <property type="nucleotide sequence ID" value="NZ_JXSZ01000006.1"/>
</dbReference>
<proteinExistence type="predicted"/>
<dbReference type="AlphaFoldDB" id="A0A0P7BU56"/>
<evidence type="ECO:0000256" key="1">
    <source>
        <dbReference type="SAM" id="Phobius"/>
    </source>
</evidence>
<evidence type="ECO:0000313" key="3">
    <source>
        <dbReference type="Proteomes" id="UP000050454"/>
    </source>
</evidence>
<name>A0A0P7BU56_9BACT</name>
<feature type="transmembrane region" description="Helical" evidence="1">
    <location>
        <begin position="67"/>
        <end position="88"/>
    </location>
</feature>
<organism evidence="2 3">
    <name type="scientific">Jiulongibacter sediminis</name>
    <dbReference type="NCBI Taxonomy" id="1605367"/>
    <lineage>
        <taxon>Bacteria</taxon>
        <taxon>Pseudomonadati</taxon>
        <taxon>Bacteroidota</taxon>
        <taxon>Cytophagia</taxon>
        <taxon>Cytophagales</taxon>
        <taxon>Leadbetterellaceae</taxon>
        <taxon>Jiulongibacter</taxon>
    </lineage>
</organism>
<keyword evidence="1" id="KW-0812">Transmembrane</keyword>
<feature type="transmembrane region" description="Helical" evidence="1">
    <location>
        <begin position="34"/>
        <end position="55"/>
    </location>
</feature>
<dbReference type="OrthoDB" id="677995at2"/>
<dbReference type="EMBL" id="LGTQ01000006">
    <property type="protein sequence ID" value="KPM48227.1"/>
    <property type="molecule type" value="Genomic_DNA"/>
</dbReference>